<sequence length="101" mass="11397">MHERVGERVPAIKEVPAGLREREVASEGGDDGFRGTNLAEEESRREEISSRIPRRSYSFPQKGIDDLTETLCCYIRPKPSSNNMGLLAQPVTMEVIGRRYC</sequence>
<protein>
    <submittedName>
        <fullName evidence="2">Uncharacterized protein</fullName>
    </submittedName>
</protein>
<dbReference type="EMBL" id="OZ034822">
    <property type="protein sequence ID" value="CAL1415039.1"/>
    <property type="molecule type" value="Genomic_DNA"/>
</dbReference>
<feature type="compositionally biased region" description="Basic and acidic residues" evidence="1">
    <location>
        <begin position="1"/>
        <end position="11"/>
    </location>
</feature>
<feature type="region of interest" description="Disordered" evidence="1">
    <location>
        <begin position="1"/>
        <end position="55"/>
    </location>
</feature>
<name>A0AAV2GWF8_9ROSI</name>
<dbReference type="Proteomes" id="UP001497516">
    <property type="component" value="Chromosome 9"/>
</dbReference>
<organism evidence="2 3">
    <name type="scientific">Linum trigynum</name>
    <dbReference type="NCBI Taxonomy" id="586398"/>
    <lineage>
        <taxon>Eukaryota</taxon>
        <taxon>Viridiplantae</taxon>
        <taxon>Streptophyta</taxon>
        <taxon>Embryophyta</taxon>
        <taxon>Tracheophyta</taxon>
        <taxon>Spermatophyta</taxon>
        <taxon>Magnoliopsida</taxon>
        <taxon>eudicotyledons</taxon>
        <taxon>Gunneridae</taxon>
        <taxon>Pentapetalae</taxon>
        <taxon>rosids</taxon>
        <taxon>fabids</taxon>
        <taxon>Malpighiales</taxon>
        <taxon>Linaceae</taxon>
        <taxon>Linum</taxon>
    </lineage>
</organism>
<reference evidence="2 3" key="1">
    <citation type="submission" date="2024-04" db="EMBL/GenBank/DDBJ databases">
        <authorList>
            <person name="Fracassetti M."/>
        </authorList>
    </citation>
    <scope>NUCLEOTIDE SEQUENCE [LARGE SCALE GENOMIC DNA]</scope>
</reference>
<evidence type="ECO:0000313" key="2">
    <source>
        <dbReference type="EMBL" id="CAL1415039.1"/>
    </source>
</evidence>
<keyword evidence="3" id="KW-1185">Reference proteome</keyword>
<gene>
    <name evidence="2" type="ORF">LTRI10_LOCUS54166</name>
</gene>
<evidence type="ECO:0000256" key="1">
    <source>
        <dbReference type="SAM" id="MobiDB-lite"/>
    </source>
</evidence>
<dbReference type="AlphaFoldDB" id="A0AAV2GWF8"/>
<evidence type="ECO:0000313" key="3">
    <source>
        <dbReference type="Proteomes" id="UP001497516"/>
    </source>
</evidence>
<accession>A0AAV2GWF8</accession>
<proteinExistence type="predicted"/>